<evidence type="ECO:0000313" key="2">
    <source>
        <dbReference type="EMBL" id="KAE8728225.1"/>
    </source>
</evidence>
<dbReference type="EMBL" id="VEPZ02000275">
    <property type="protein sequence ID" value="KAE8728225.1"/>
    <property type="molecule type" value="Genomic_DNA"/>
</dbReference>
<keyword evidence="3" id="KW-1185">Reference proteome</keyword>
<proteinExistence type="predicted"/>
<dbReference type="InterPro" id="IPR050231">
    <property type="entry name" value="Iron_ascorbate_oxido_reductase"/>
</dbReference>
<gene>
    <name evidence="2" type="ORF">F3Y22_tig00004742pilonHSYRG00015</name>
</gene>
<evidence type="ECO:0000313" key="3">
    <source>
        <dbReference type="Proteomes" id="UP000436088"/>
    </source>
</evidence>
<dbReference type="PANTHER" id="PTHR47990">
    <property type="entry name" value="2-OXOGLUTARATE (2OG) AND FE(II)-DEPENDENT OXYGENASE SUPERFAMILY PROTEIN-RELATED"/>
    <property type="match status" value="1"/>
</dbReference>
<dbReference type="Proteomes" id="UP000436088">
    <property type="component" value="Unassembled WGS sequence"/>
</dbReference>
<reference evidence="2" key="1">
    <citation type="submission" date="2019-09" db="EMBL/GenBank/DDBJ databases">
        <title>Draft genome information of white flower Hibiscus syriacus.</title>
        <authorList>
            <person name="Kim Y.-M."/>
        </authorList>
    </citation>
    <scope>NUCLEOTIDE SEQUENCE [LARGE SCALE GENOMIC DNA]</scope>
    <source>
        <strain evidence="2">YM2019G1</strain>
    </source>
</reference>
<dbReference type="AlphaFoldDB" id="A0A6A3CG05"/>
<dbReference type="Pfam" id="PF03171">
    <property type="entry name" value="2OG-FeII_Oxy"/>
    <property type="match status" value="1"/>
</dbReference>
<name>A0A6A3CG05_HIBSY</name>
<sequence>MIMESFQVEKYMDEHMDSSGYLLKVTKYKGPQTIEKQVGLKAHTDISMLTILYQNEVNGFGVQSSTGEWIEWEPSKHSFIVVIGECLHASMVEWAIEGHLSPCDAGRRQAEVLHWTVFVPKTRLHDKGTRGARG</sequence>
<organism evidence="2 3">
    <name type="scientific">Hibiscus syriacus</name>
    <name type="common">Rose of Sharon</name>
    <dbReference type="NCBI Taxonomy" id="106335"/>
    <lineage>
        <taxon>Eukaryota</taxon>
        <taxon>Viridiplantae</taxon>
        <taxon>Streptophyta</taxon>
        <taxon>Embryophyta</taxon>
        <taxon>Tracheophyta</taxon>
        <taxon>Spermatophyta</taxon>
        <taxon>Magnoliopsida</taxon>
        <taxon>eudicotyledons</taxon>
        <taxon>Gunneridae</taxon>
        <taxon>Pentapetalae</taxon>
        <taxon>rosids</taxon>
        <taxon>malvids</taxon>
        <taxon>Malvales</taxon>
        <taxon>Malvaceae</taxon>
        <taxon>Malvoideae</taxon>
        <taxon>Hibiscus</taxon>
    </lineage>
</organism>
<comment type="caution">
    <text evidence="2">The sequence shown here is derived from an EMBL/GenBank/DDBJ whole genome shotgun (WGS) entry which is preliminary data.</text>
</comment>
<dbReference type="SUPFAM" id="SSF51197">
    <property type="entry name" value="Clavaminate synthase-like"/>
    <property type="match status" value="1"/>
</dbReference>
<protein>
    <recommendedName>
        <fullName evidence="1">Isopenicillin N synthase-like Fe(2+) 2OG dioxygenase domain-containing protein</fullName>
    </recommendedName>
</protein>
<feature type="domain" description="Isopenicillin N synthase-like Fe(2+) 2OG dioxygenase" evidence="1">
    <location>
        <begin position="25"/>
        <end position="88"/>
    </location>
</feature>
<dbReference type="InterPro" id="IPR027443">
    <property type="entry name" value="IPNS-like_sf"/>
</dbReference>
<dbReference type="Gene3D" id="2.60.120.330">
    <property type="entry name" value="B-lactam Antibiotic, Isopenicillin N Synthase, Chain"/>
    <property type="match status" value="1"/>
</dbReference>
<dbReference type="InterPro" id="IPR044861">
    <property type="entry name" value="IPNS-like_FE2OG_OXY"/>
</dbReference>
<accession>A0A6A3CG05</accession>
<evidence type="ECO:0000259" key="1">
    <source>
        <dbReference type="Pfam" id="PF03171"/>
    </source>
</evidence>